<dbReference type="EMBL" id="JABBWK010000201">
    <property type="protein sequence ID" value="KAG1887523.1"/>
    <property type="molecule type" value="Genomic_DNA"/>
</dbReference>
<evidence type="ECO:0000256" key="1">
    <source>
        <dbReference type="SAM" id="MobiDB-lite"/>
    </source>
</evidence>
<organism evidence="2 3">
    <name type="scientific">Suillus fuscotomentosus</name>
    <dbReference type="NCBI Taxonomy" id="1912939"/>
    <lineage>
        <taxon>Eukaryota</taxon>
        <taxon>Fungi</taxon>
        <taxon>Dikarya</taxon>
        <taxon>Basidiomycota</taxon>
        <taxon>Agaricomycotina</taxon>
        <taxon>Agaricomycetes</taxon>
        <taxon>Agaricomycetidae</taxon>
        <taxon>Boletales</taxon>
        <taxon>Suillineae</taxon>
        <taxon>Suillaceae</taxon>
        <taxon>Suillus</taxon>
    </lineage>
</organism>
<evidence type="ECO:0000313" key="2">
    <source>
        <dbReference type="EMBL" id="KAG1887523.1"/>
    </source>
</evidence>
<dbReference type="AlphaFoldDB" id="A0AAD4DP66"/>
<keyword evidence="3" id="KW-1185">Reference proteome</keyword>
<proteinExistence type="predicted"/>
<accession>A0AAD4DP66</accession>
<reference evidence="2" key="1">
    <citation type="journal article" date="2020" name="New Phytol.">
        <title>Comparative genomics reveals dynamic genome evolution in host specialist ectomycorrhizal fungi.</title>
        <authorList>
            <person name="Lofgren L.A."/>
            <person name="Nguyen N.H."/>
            <person name="Vilgalys R."/>
            <person name="Ruytinx J."/>
            <person name="Liao H.L."/>
            <person name="Branco S."/>
            <person name="Kuo A."/>
            <person name="LaButti K."/>
            <person name="Lipzen A."/>
            <person name="Andreopoulos W."/>
            <person name="Pangilinan J."/>
            <person name="Riley R."/>
            <person name="Hundley H."/>
            <person name="Na H."/>
            <person name="Barry K."/>
            <person name="Grigoriev I.V."/>
            <person name="Stajich J.E."/>
            <person name="Kennedy P.G."/>
        </authorList>
    </citation>
    <scope>NUCLEOTIDE SEQUENCE</scope>
    <source>
        <strain evidence="2">FC203</strain>
    </source>
</reference>
<dbReference type="GeneID" id="64663082"/>
<sequence>MPNSPLQETLRRCVHLGSDVTLSTEGDELRDTEQLLRIKRLEHSGTQTPREISRFNLEPYGVSEKYDLGTNEESKSEIESELRHVKEQLKGAEIYIAYLLERVATYRHRWLEDYHRAENLERCMPDFVYVPHLDQIPPNAPSPTFGPELFSWEDEGSEPKA</sequence>
<dbReference type="RefSeq" id="XP_041216927.1">
    <property type="nucleotide sequence ID" value="XM_041368784.1"/>
</dbReference>
<protein>
    <submittedName>
        <fullName evidence="2">Uncharacterized protein</fullName>
    </submittedName>
</protein>
<evidence type="ECO:0000313" key="3">
    <source>
        <dbReference type="Proteomes" id="UP001195769"/>
    </source>
</evidence>
<gene>
    <name evidence="2" type="ORF">F5891DRAFT_1199737</name>
</gene>
<feature type="region of interest" description="Disordered" evidence="1">
    <location>
        <begin position="140"/>
        <end position="161"/>
    </location>
</feature>
<dbReference type="Proteomes" id="UP001195769">
    <property type="component" value="Unassembled WGS sequence"/>
</dbReference>
<comment type="caution">
    <text evidence="2">The sequence shown here is derived from an EMBL/GenBank/DDBJ whole genome shotgun (WGS) entry which is preliminary data.</text>
</comment>
<name>A0AAD4DP66_9AGAM</name>
<feature type="compositionally biased region" description="Acidic residues" evidence="1">
    <location>
        <begin position="151"/>
        <end position="161"/>
    </location>
</feature>